<dbReference type="PATRIC" id="fig|1396.535.peg.6015"/>
<accession>A0A164LDK3</accession>
<dbReference type="InterPro" id="IPR007159">
    <property type="entry name" value="SpoVT-AbrB_dom"/>
</dbReference>
<protein>
    <submittedName>
        <fullName evidence="3">Transition state regulatory protein AbrB</fullName>
    </submittedName>
</protein>
<dbReference type="Proteomes" id="UP000076482">
    <property type="component" value="Unassembled WGS sequence"/>
</dbReference>
<dbReference type="EMBL" id="LJKE01000104">
    <property type="protein sequence ID" value="KZD55700.1"/>
    <property type="molecule type" value="Genomic_DNA"/>
</dbReference>
<dbReference type="PANTHER" id="PTHR36432">
    <property type="match status" value="1"/>
</dbReference>
<dbReference type="PANTHER" id="PTHR36432:SF4">
    <property type="entry name" value="TRANSITION STATE REGULATOR ABH-RELATED"/>
    <property type="match status" value="1"/>
</dbReference>
<name>A0A164LDK3_BACCE</name>
<feature type="domain" description="SpoVT-AbrB" evidence="2">
    <location>
        <begin position="5"/>
        <end position="50"/>
    </location>
</feature>
<dbReference type="NCBIfam" id="TIGR01439">
    <property type="entry name" value="lp_hng_hel_AbrB"/>
    <property type="match status" value="1"/>
</dbReference>
<proteinExistence type="predicted"/>
<dbReference type="InterPro" id="IPR052731">
    <property type="entry name" value="B_subtilis_Trans_State_Reg"/>
</dbReference>
<dbReference type="InterPro" id="IPR037914">
    <property type="entry name" value="SpoVT-AbrB_sf"/>
</dbReference>
<comment type="caution">
    <text evidence="3">The sequence shown here is derived from an EMBL/GenBank/DDBJ whole genome shotgun (WGS) entry which is preliminary data.</text>
</comment>
<dbReference type="Gene3D" id="2.10.260.10">
    <property type="match status" value="1"/>
</dbReference>
<dbReference type="SMART" id="SM00966">
    <property type="entry name" value="SpoVT_AbrB"/>
    <property type="match status" value="1"/>
</dbReference>
<dbReference type="Pfam" id="PF04014">
    <property type="entry name" value="MazE_antitoxin"/>
    <property type="match status" value="1"/>
</dbReference>
<dbReference type="GO" id="GO:0003677">
    <property type="term" value="F:DNA binding"/>
    <property type="evidence" value="ECO:0007669"/>
    <property type="project" value="UniProtKB-UniRule"/>
</dbReference>
<gene>
    <name evidence="3" type="ORF">B4088_5445</name>
</gene>
<organism evidence="3 4">
    <name type="scientific">Bacillus cereus</name>
    <dbReference type="NCBI Taxonomy" id="1396"/>
    <lineage>
        <taxon>Bacteria</taxon>
        <taxon>Bacillati</taxon>
        <taxon>Bacillota</taxon>
        <taxon>Bacilli</taxon>
        <taxon>Bacillales</taxon>
        <taxon>Bacillaceae</taxon>
        <taxon>Bacillus</taxon>
        <taxon>Bacillus cereus group</taxon>
    </lineage>
</organism>
<reference evidence="3 4" key="1">
    <citation type="submission" date="2015-09" db="EMBL/GenBank/DDBJ databases">
        <title>Bacillus cereus food isolates.</title>
        <authorList>
            <person name="Boekhorst J."/>
        </authorList>
    </citation>
    <scope>NUCLEOTIDE SEQUENCE [LARGE SCALE GENOMIC DNA]</scope>
    <source>
        <strain evidence="3 4">B4088</strain>
    </source>
</reference>
<sequence length="90" mass="9856">MKATGVTRKIDKLGRFVIPKELCKTLNISPKDSIEMFTEENCVILKKYDTKQVCAVTGKTDGEIISLANGSLTLSPEGAQELVKELANIK</sequence>
<dbReference type="AlphaFoldDB" id="A0A164LDK3"/>
<dbReference type="InterPro" id="IPR040678">
    <property type="entry name" value="AbrB_C"/>
</dbReference>
<evidence type="ECO:0000259" key="2">
    <source>
        <dbReference type="PROSITE" id="PS51740"/>
    </source>
</evidence>
<dbReference type="SUPFAM" id="SSF89447">
    <property type="entry name" value="AbrB/MazE/MraZ-like"/>
    <property type="match status" value="1"/>
</dbReference>
<dbReference type="PROSITE" id="PS51740">
    <property type="entry name" value="SPOVT_ABRB"/>
    <property type="match status" value="1"/>
</dbReference>
<dbReference type="Pfam" id="PF18277">
    <property type="entry name" value="AbrB_C"/>
    <property type="match status" value="1"/>
</dbReference>
<keyword evidence="1" id="KW-0238">DNA-binding</keyword>
<evidence type="ECO:0000313" key="4">
    <source>
        <dbReference type="Proteomes" id="UP000076482"/>
    </source>
</evidence>
<evidence type="ECO:0000256" key="1">
    <source>
        <dbReference type="PROSITE-ProRule" id="PRU01076"/>
    </source>
</evidence>
<dbReference type="RefSeq" id="WP_063262962.1">
    <property type="nucleotide sequence ID" value="NZ_LJKE01000104.1"/>
</dbReference>
<evidence type="ECO:0000313" key="3">
    <source>
        <dbReference type="EMBL" id="KZD55700.1"/>
    </source>
</evidence>